<sequence length="125" mass="13116">MSWPPHPITSGGGSVVDNASGVGVADDSSSVAYAAAKHGVIGLTRFAALDAARESVRVNALVTGLGDTPLWRRQVETRPESESAILAELHGRPSRRREVDAAFAAFLLSDENPSSPARRSRSPAP</sequence>
<keyword evidence="5" id="KW-1185">Reference proteome</keyword>
<evidence type="ECO:0000313" key="4">
    <source>
        <dbReference type="EMBL" id="SDN28018.1"/>
    </source>
</evidence>
<dbReference type="PANTHER" id="PTHR24321:SF8">
    <property type="entry name" value="ESTRADIOL 17-BETA-DEHYDROGENASE 8-RELATED"/>
    <property type="match status" value="1"/>
</dbReference>
<feature type="region of interest" description="Disordered" evidence="3">
    <location>
        <begin position="1"/>
        <end position="21"/>
    </location>
</feature>
<keyword evidence="2" id="KW-0560">Oxidoreductase</keyword>
<dbReference type="CDD" id="cd05233">
    <property type="entry name" value="SDR_c"/>
    <property type="match status" value="1"/>
</dbReference>
<dbReference type="PROSITE" id="PS00061">
    <property type="entry name" value="ADH_SHORT"/>
    <property type="match status" value="1"/>
</dbReference>
<evidence type="ECO:0000256" key="1">
    <source>
        <dbReference type="ARBA" id="ARBA00006484"/>
    </source>
</evidence>
<evidence type="ECO:0000256" key="2">
    <source>
        <dbReference type="ARBA" id="ARBA00023002"/>
    </source>
</evidence>
<dbReference type="OrthoDB" id="7064009at2"/>
<dbReference type="Gene3D" id="3.40.50.720">
    <property type="entry name" value="NAD(P)-binding Rossmann-like Domain"/>
    <property type="match status" value="1"/>
</dbReference>
<dbReference type="SUPFAM" id="SSF51735">
    <property type="entry name" value="NAD(P)-binding Rossmann-fold domains"/>
    <property type="match status" value="1"/>
</dbReference>
<dbReference type="EMBL" id="FNHI01000023">
    <property type="protein sequence ID" value="SDN28018.1"/>
    <property type="molecule type" value="Genomic_DNA"/>
</dbReference>
<dbReference type="STRING" id="1196353.SAMN05444921_12363"/>
<gene>
    <name evidence="4" type="ORF">SAMN05444921_12363</name>
</gene>
<dbReference type="GO" id="GO:0016491">
    <property type="term" value="F:oxidoreductase activity"/>
    <property type="evidence" value="ECO:0007669"/>
    <property type="project" value="UniProtKB-KW"/>
</dbReference>
<dbReference type="Proteomes" id="UP000199063">
    <property type="component" value="Unassembled WGS sequence"/>
</dbReference>
<dbReference type="PANTHER" id="PTHR24321">
    <property type="entry name" value="DEHYDROGENASES, SHORT CHAIN"/>
    <property type="match status" value="1"/>
</dbReference>
<dbReference type="PRINTS" id="PR00081">
    <property type="entry name" value="GDHRDH"/>
</dbReference>
<evidence type="ECO:0000256" key="3">
    <source>
        <dbReference type="SAM" id="MobiDB-lite"/>
    </source>
</evidence>
<name>A0A1H0A364_9ACTN</name>
<dbReference type="InterPro" id="IPR036291">
    <property type="entry name" value="NAD(P)-bd_dom_sf"/>
</dbReference>
<dbReference type="InterPro" id="IPR002347">
    <property type="entry name" value="SDR_fam"/>
</dbReference>
<comment type="similarity">
    <text evidence="1">Belongs to the short-chain dehydrogenases/reductases (SDR) family.</text>
</comment>
<protein>
    <submittedName>
        <fullName evidence="4">Enoyl-(Acyl carrier protein) reductase</fullName>
    </submittedName>
</protein>
<dbReference type="Pfam" id="PF13561">
    <property type="entry name" value="adh_short_C2"/>
    <property type="match status" value="1"/>
</dbReference>
<proteinExistence type="inferred from homology"/>
<dbReference type="AlphaFoldDB" id="A0A1H0A364"/>
<dbReference type="InterPro" id="IPR020904">
    <property type="entry name" value="Sc_DH/Rdtase_CS"/>
</dbReference>
<evidence type="ECO:0000313" key="5">
    <source>
        <dbReference type="Proteomes" id="UP000199063"/>
    </source>
</evidence>
<reference evidence="5" key="1">
    <citation type="submission" date="2016-10" db="EMBL/GenBank/DDBJ databases">
        <authorList>
            <person name="Varghese N."/>
            <person name="Submissions S."/>
        </authorList>
    </citation>
    <scope>NUCLEOTIDE SEQUENCE [LARGE SCALE GENOMIC DNA]</scope>
    <source>
        <strain evidence="5">CGMCC 4.7042</strain>
    </source>
</reference>
<organism evidence="4 5">
    <name type="scientific">Streptomyces wuyuanensis</name>
    <dbReference type="NCBI Taxonomy" id="1196353"/>
    <lineage>
        <taxon>Bacteria</taxon>
        <taxon>Bacillati</taxon>
        <taxon>Actinomycetota</taxon>
        <taxon>Actinomycetes</taxon>
        <taxon>Kitasatosporales</taxon>
        <taxon>Streptomycetaceae</taxon>
        <taxon>Streptomyces</taxon>
    </lineage>
</organism>
<accession>A0A1H0A364</accession>